<evidence type="ECO:0000313" key="1">
    <source>
        <dbReference type="EMBL" id="APU12698.1"/>
    </source>
</evidence>
<dbReference type="Proteomes" id="UP000185511">
    <property type="component" value="Chromosome"/>
</dbReference>
<name>A0AAC9PQ72_9PSEU</name>
<dbReference type="RefSeq" id="WP_075738723.1">
    <property type="nucleotide sequence ID" value="NZ_CP016076.1"/>
</dbReference>
<proteinExistence type="predicted"/>
<dbReference type="KEGG" id="acad:UA74_03075"/>
<dbReference type="AlphaFoldDB" id="A0AAC9PQ72"/>
<protein>
    <submittedName>
        <fullName evidence="1">Uncharacterized protein</fullName>
    </submittedName>
</protein>
<sequence>MTTLIDDTATTGGAWAYVHDGDRLYCKADSTSGAIDLTFLGAMEFTVGMSEEAACRCRDMLDTAITELRAGTVEASGDAESVADRSRGSA</sequence>
<reference evidence="2" key="1">
    <citation type="submission" date="2016-06" db="EMBL/GenBank/DDBJ databases">
        <title>Complete genome sequence of Actinoalloteichus fjordicus DSM 46855 (=ADI127-17), type strain of the new species Actinoalloteichus fjordicus.</title>
        <authorList>
            <person name="Ruckert C."/>
            <person name="Nouioui I."/>
            <person name="Willmese J."/>
            <person name="van Wezel G."/>
            <person name="Klenk H.-P."/>
            <person name="Kalinowski J."/>
            <person name="Zotchev S.B."/>
        </authorList>
    </citation>
    <scope>NUCLEOTIDE SEQUENCE [LARGE SCALE GENOMIC DNA]</scope>
    <source>
        <strain evidence="2">ADI127-7</strain>
    </source>
</reference>
<dbReference type="EMBL" id="CP016076">
    <property type="protein sequence ID" value="APU12698.1"/>
    <property type="molecule type" value="Genomic_DNA"/>
</dbReference>
<accession>A0AAC9PQ72</accession>
<organism evidence="1 2">
    <name type="scientific">Actinoalloteichus fjordicus</name>
    <dbReference type="NCBI Taxonomy" id="1612552"/>
    <lineage>
        <taxon>Bacteria</taxon>
        <taxon>Bacillati</taxon>
        <taxon>Actinomycetota</taxon>
        <taxon>Actinomycetes</taxon>
        <taxon>Pseudonocardiales</taxon>
        <taxon>Pseudonocardiaceae</taxon>
        <taxon>Actinoalloteichus</taxon>
    </lineage>
</organism>
<evidence type="ECO:0000313" key="2">
    <source>
        <dbReference type="Proteomes" id="UP000185511"/>
    </source>
</evidence>
<gene>
    <name evidence="1" type="ORF">UA74_03075</name>
</gene>
<keyword evidence="2" id="KW-1185">Reference proteome</keyword>